<sequence length="79" mass="8635">EKGEHGDVGQPHSSHVGAEVENEVDLIADLRMEHVMPSRGEANLDDDVDFQILMLSPTARSQSMREAPAIASSQPRREG</sequence>
<gene>
    <name evidence="2" type="ORF">Taro_028896</name>
</gene>
<organism evidence="2 3">
    <name type="scientific">Colocasia esculenta</name>
    <name type="common">Wild taro</name>
    <name type="synonym">Arum esculentum</name>
    <dbReference type="NCBI Taxonomy" id="4460"/>
    <lineage>
        <taxon>Eukaryota</taxon>
        <taxon>Viridiplantae</taxon>
        <taxon>Streptophyta</taxon>
        <taxon>Embryophyta</taxon>
        <taxon>Tracheophyta</taxon>
        <taxon>Spermatophyta</taxon>
        <taxon>Magnoliopsida</taxon>
        <taxon>Liliopsida</taxon>
        <taxon>Araceae</taxon>
        <taxon>Aroideae</taxon>
        <taxon>Colocasieae</taxon>
        <taxon>Colocasia</taxon>
    </lineage>
</organism>
<protein>
    <submittedName>
        <fullName evidence="2">Uncharacterized protein</fullName>
    </submittedName>
</protein>
<accession>A0A843VRP3</accession>
<evidence type="ECO:0000313" key="2">
    <source>
        <dbReference type="EMBL" id="MQL96220.1"/>
    </source>
</evidence>
<evidence type="ECO:0000256" key="1">
    <source>
        <dbReference type="SAM" id="MobiDB-lite"/>
    </source>
</evidence>
<reference evidence="2" key="1">
    <citation type="submission" date="2017-07" db="EMBL/GenBank/DDBJ databases">
        <title>Taro Niue Genome Assembly and Annotation.</title>
        <authorList>
            <person name="Atibalentja N."/>
            <person name="Keating K."/>
            <person name="Fields C.J."/>
        </authorList>
    </citation>
    <scope>NUCLEOTIDE SEQUENCE</scope>
    <source>
        <strain evidence="2">Niue_2</strain>
        <tissue evidence="2">Leaf</tissue>
    </source>
</reference>
<evidence type="ECO:0000313" key="3">
    <source>
        <dbReference type="Proteomes" id="UP000652761"/>
    </source>
</evidence>
<feature type="region of interest" description="Disordered" evidence="1">
    <location>
        <begin position="59"/>
        <end position="79"/>
    </location>
</feature>
<name>A0A843VRP3_COLES</name>
<keyword evidence="3" id="KW-1185">Reference proteome</keyword>
<comment type="caution">
    <text evidence="2">The sequence shown here is derived from an EMBL/GenBank/DDBJ whole genome shotgun (WGS) entry which is preliminary data.</text>
</comment>
<dbReference type="EMBL" id="NMUH01001889">
    <property type="protein sequence ID" value="MQL96220.1"/>
    <property type="molecule type" value="Genomic_DNA"/>
</dbReference>
<feature type="non-terminal residue" evidence="2">
    <location>
        <position position="79"/>
    </location>
</feature>
<dbReference type="AlphaFoldDB" id="A0A843VRP3"/>
<dbReference type="Proteomes" id="UP000652761">
    <property type="component" value="Unassembled WGS sequence"/>
</dbReference>
<proteinExistence type="predicted"/>